<keyword evidence="1" id="KW-0812">Transmembrane</keyword>
<keyword evidence="1" id="KW-1133">Transmembrane helix</keyword>
<feature type="transmembrane region" description="Helical" evidence="1">
    <location>
        <begin position="231"/>
        <end position="257"/>
    </location>
</feature>
<dbReference type="Proteomes" id="UP001620626">
    <property type="component" value="Unassembled WGS sequence"/>
</dbReference>
<name>A0ABD2IPC4_9BILA</name>
<comment type="caution">
    <text evidence="2">The sequence shown here is derived from an EMBL/GenBank/DDBJ whole genome shotgun (WGS) entry which is preliminary data.</text>
</comment>
<gene>
    <name evidence="2" type="ORF">niasHT_039835</name>
</gene>
<evidence type="ECO:0000256" key="1">
    <source>
        <dbReference type="SAM" id="Phobius"/>
    </source>
</evidence>
<keyword evidence="1" id="KW-0472">Membrane</keyword>
<protein>
    <submittedName>
        <fullName evidence="2">Uncharacterized protein</fullName>
    </submittedName>
</protein>
<evidence type="ECO:0000313" key="2">
    <source>
        <dbReference type="EMBL" id="KAL3081358.1"/>
    </source>
</evidence>
<dbReference type="EMBL" id="JBICBT010001137">
    <property type="protein sequence ID" value="KAL3081358.1"/>
    <property type="molecule type" value="Genomic_DNA"/>
</dbReference>
<accession>A0ABD2IPC4</accession>
<proteinExistence type="predicted"/>
<keyword evidence="3" id="KW-1185">Reference proteome</keyword>
<organism evidence="2 3">
    <name type="scientific">Heterodera trifolii</name>
    <dbReference type="NCBI Taxonomy" id="157864"/>
    <lineage>
        <taxon>Eukaryota</taxon>
        <taxon>Metazoa</taxon>
        <taxon>Ecdysozoa</taxon>
        <taxon>Nematoda</taxon>
        <taxon>Chromadorea</taxon>
        <taxon>Rhabditida</taxon>
        <taxon>Tylenchina</taxon>
        <taxon>Tylenchomorpha</taxon>
        <taxon>Tylenchoidea</taxon>
        <taxon>Heteroderidae</taxon>
        <taxon>Heteroderinae</taxon>
        <taxon>Heterodera</taxon>
    </lineage>
</organism>
<evidence type="ECO:0000313" key="3">
    <source>
        <dbReference type="Proteomes" id="UP001620626"/>
    </source>
</evidence>
<dbReference type="AlphaFoldDB" id="A0ABD2IPC4"/>
<sequence>MRQRRNSSWPCHLCSLLVPISFFSSLSLFAISPPLTMALSLFPRQNVPKILQSPFLQQHDNNNNNVRGPLGYSDQLELLAHSGRMAKKCRHDCSISDPNAEKCWNETLAFYEQTLFGVLRRVILVETNRILWMTGQNDHRHGSVGVNYERLTSDSFRRFLQLPRGQIVADKNDWKKAPLVFEQISPAIMNSVGQLVNKLHHYYSNGNGKLNEPPPFLRFDCPRPCERGYSVWKWLFVGSLSLFVFQLVLIFLFVFLLDRREQKMWRTESTDFGENASVVLPSSPKATFKDCCSVSIAKKENRAKFHALGSHFACATVPSPSPPPSSDVSKSVAASLAASSPNVANPNVAVAVAVAGVAKAAVRSLSTAQAAAEAVVAEADAAVEAQLWSEADTVAVEVTAAAAVAAEDAEAAAVVEVTEAVAADPLEEGRLRCDFPAPVALLPPEAVAAVAAAVAESVWPISSARWPHLRECGAATVVPKSSARSVVALLCHSLQLIVHLVMPFY</sequence>
<reference evidence="2 3" key="1">
    <citation type="submission" date="2024-10" db="EMBL/GenBank/DDBJ databases">
        <authorList>
            <person name="Kim D."/>
        </authorList>
    </citation>
    <scope>NUCLEOTIDE SEQUENCE [LARGE SCALE GENOMIC DNA]</scope>
    <source>
        <strain evidence="2">BH-2024</strain>
    </source>
</reference>